<protein>
    <submittedName>
        <fullName evidence="3">TRAP transporter substrate-binding protein</fullName>
    </submittedName>
</protein>
<dbReference type="EMBL" id="CP038437">
    <property type="protein sequence ID" value="QEM84150.2"/>
    <property type="molecule type" value="Genomic_DNA"/>
</dbReference>
<dbReference type="PANTHER" id="PTHR33376:SF4">
    <property type="entry name" value="SIALIC ACID-BINDING PERIPLASMIC PROTEIN SIAP"/>
    <property type="match status" value="1"/>
</dbReference>
<dbReference type="Pfam" id="PF03480">
    <property type="entry name" value="DctP"/>
    <property type="match status" value="1"/>
</dbReference>
<evidence type="ECO:0000256" key="1">
    <source>
        <dbReference type="ARBA" id="ARBA00022729"/>
    </source>
</evidence>
<gene>
    <name evidence="3" type="ORF">E4T21_15695</name>
</gene>
<dbReference type="RefSeq" id="WP_205423402.1">
    <property type="nucleotide sequence ID" value="NZ_CP038437.2"/>
</dbReference>
<dbReference type="NCBIfam" id="NF037995">
    <property type="entry name" value="TRAP_S1"/>
    <property type="match status" value="1"/>
</dbReference>
<sequence length="350" mass="38579">MPTMINKGAVAGISLATGLVLSGAVQAETTLRVVGNFSGNTLHVEGVERPFFEELAARDDLAVVYNPMDAIGVEAADALRLIRSGAFDVMSVQIGMASRDEPFFEGIDLAGVAPDLDAQREAVNAIREKFDERLQQRFNTKLMTLWPFGPQMMFCNGDIEGVDDLSGKKVRVFTPSMSRLVEGLGAIPVTLQFSEVYLALQRGVADCGVTAPSAGSNGKWPEVTDHFVPLPLSYSVQGHFMNLDTWKRFDEEQQKQLTEAFARLEEQMWDLAYNVNDDAIACNTGQDSCADHQRYDMTLVDIDPESRQRVEELTKDVVLPVWAETCAKQYPECAAVWNETVGNATNLTIQ</sequence>
<name>A0A856QVM2_9GAMM</name>
<proteinExistence type="predicted"/>
<dbReference type="CDD" id="cd13602">
    <property type="entry name" value="PBP2_TRAP_BpDctp6_7"/>
    <property type="match status" value="1"/>
</dbReference>
<accession>A0A856QVM2</accession>
<keyword evidence="1 2" id="KW-0732">Signal</keyword>
<dbReference type="InterPro" id="IPR038404">
    <property type="entry name" value="TRAP_DctP_sf"/>
</dbReference>
<evidence type="ECO:0000256" key="2">
    <source>
        <dbReference type="SAM" id="SignalP"/>
    </source>
</evidence>
<evidence type="ECO:0000313" key="3">
    <source>
        <dbReference type="EMBL" id="QEM84150.2"/>
    </source>
</evidence>
<dbReference type="PANTHER" id="PTHR33376">
    <property type="match status" value="1"/>
</dbReference>
<dbReference type="AlphaFoldDB" id="A0A856QVM2"/>
<dbReference type="KEGG" id="hbh:E4T21_15695"/>
<organism evidence="3 4">
    <name type="scientific">Halomonas binhaiensis</name>
    <dbReference type="NCBI Taxonomy" id="2562282"/>
    <lineage>
        <taxon>Bacteria</taxon>
        <taxon>Pseudomonadati</taxon>
        <taxon>Pseudomonadota</taxon>
        <taxon>Gammaproteobacteria</taxon>
        <taxon>Oceanospirillales</taxon>
        <taxon>Halomonadaceae</taxon>
        <taxon>Halomonas</taxon>
    </lineage>
</organism>
<dbReference type="Proteomes" id="UP000324285">
    <property type="component" value="Chromosome"/>
</dbReference>
<evidence type="ECO:0000313" key="4">
    <source>
        <dbReference type="Proteomes" id="UP000324285"/>
    </source>
</evidence>
<dbReference type="Gene3D" id="3.40.190.170">
    <property type="entry name" value="Bacterial extracellular solute-binding protein, family 7"/>
    <property type="match status" value="1"/>
</dbReference>
<feature type="signal peptide" evidence="2">
    <location>
        <begin position="1"/>
        <end position="27"/>
    </location>
</feature>
<keyword evidence="4" id="KW-1185">Reference proteome</keyword>
<dbReference type="GO" id="GO:0055085">
    <property type="term" value="P:transmembrane transport"/>
    <property type="evidence" value="ECO:0007669"/>
    <property type="project" value="InterPro"/>
</dbReference>
<dbReference type="InterPro" id="IPR018389">
    <property type="entry name" value="DctP_fam"/>
</dbReference>
<reference evidence="3" key="1">
    <citation type="submission" date="2021-02" db="EMBL/GenBank/DDBJ databases">
        <title>Strain Y2R2, a novel species of the genus Halomonas.</title>
        <authorList>
            <person name="Huang H."/>
        </authorList>
    </citation>
    <scope>NUCLEOTIDE SEQUENCE</scope>
    <source>
        <strain evidence="3">Y2R2</strain>
    </source>
</reference>
<feature type="chain" id="PRO_5032479032" evidence="2">
    <location>
        <begin position="28"/>
        <end position="350"/>
    </location>
</feature>